<feature type="transmembrane region" description="Helical" evidence="1">
    <location>
        <begin position="61"/>
        <end position="79"/>
    </location>
</feature>
<reference evidence="2 3" key="1">
    <citation type="submission" date="2016-11" db="EMBL/GenBank/DDBJ databases">
        <authorList>
            <person name="Jaros S."/>
            <person name="Januszkiewicz K."/>
            <person name="Wedrychowicz H."/>
        </authorList>
    </citation>
    <scope>NUCLEOTIDE SEQUENCE [LARGE SCALE GENOMIC DNA]</scope>
    <source>
        <strain evidence="2 3">DSM 27063</strain>
    </source>
</reference>
<organism evidence="2 3">
    <name type="scientific">Tangfeifania diversioriginum</name>
    <dbReference type="NCBI Taxonomy" id="1168035"/>
    <lineage>
        <taxon>Bacteria</taxon>
        <taxon>Pseudomonadati</taxon>
        <taxon>Bacteroidota</taxon>
        <taxon>Bacteroidia</taxon>
        <taxon>Marinilabiliales</taxon>
        <taxon>Prolixibacteraceae</taxon>
        <taxon>Tangfeifania</taxon>
    </lineage>
</organism>
<proteinExistence type="predicted"/>
<dbReference type="Proteomes" id="UP000184050">
    <property type="component" value="Unassembled WGS sequence"/>
</dbReference>
<protein>
    <recommendedName>
        <fullName evidence="4">SMODS and SLOG-associating 2TM effector domain-containing protein</fullName>
    </recommendedName>
</protein>
<name>A0A1M6K5C2_9BACT</name>
<dbReference type="RefSeq" id="WP_073170600.1">
    <property type="nucleotide sequence ID" value="NZ_FQZE01000022.1"/>
</dbReference>
<keyword evidence="1" id="KW-0472">Membrane</keyword>
<keyword evidence="1" id="KW-1133">Transmembrane helix</keyword>
<sequence>MKDSQKKRIFNTLLNYKFKYFVLNYISARFFKIDRNLNVFLAFAASGSVATWIIWEKLPILWAGIIVASQIVNVVKPFFPYSKYAKQINEKQNQLKGVLLNFEILWNKIQNNKVDDDKAMTDFFQLKKDIEKILTFPYDTVFSVNKNIKHKANLKMKYYLKRNYDIEVEVN</sequence>
<evidence type="ECO:0000256" key="1">
    <source>
        <dbReference type="SAM" id="Phobius"/>
    </source>
</evidence>
<evidence type="ECO:0008006" key="4">
    <source>
        <dbReference type="Google" id="ProtNLM"/>
    </source>
</evidence>
<feature type="transmembrane region" description="Helical" evidence="1">
    <location>
        <begin position="37"/>
        <end position="55"/>
    </location>
</feature>
<dbReference type="AlphaFoldDB" id="A0A1M6K5C2"/>
<dbReference type="STRING" id="1168035.SAMN05444280_12242"/>
<gene>
    <name evidence="2" type="ORF">SAMN05444280_12242</name>
</gene>
<keyword evidence="3" id="KW-1185">Reference proteome</keyword>
<dbReference type="OrthoDB" id="1431060at2"/>
<dbReference type="EMBL" id="FQZE01000022">
    <property type="protein sequence ID" value="SHJ54133.1"/>
    <property type="molecule type" value="Genomic_DNA"/>
</dbReference>
<accession>A0A1M6K5C2</accession>
<evidence type="ECO:0000313" key="2">
    <source>
        <dbReference type="EMBL" id="SHJ54133.1"/>
    </source>
</evidence>
<keyword evidence="1" id="KW-0812">Transmembrane</keyword>
<evidence type="ECO:0000313" key="3">
    <source>
        <dbReference type="Proteomes" id="UP000184050"/>
    </source>
</evidence>